<dbReference type="AlphaFoldDB" id="A0A928Z3E7"/>
<organism evidence="1 2">
    <name type="scientific">Romeriopsis navalis LEGE 11480</name>
    <dbReference type="NCBI Taxonomy" id="2777977"/>
    <lineage>
        <taxon>Bacteria</taxon>
        <taxon>Bacillati</taxon>
        <taxon>Cyanobacteriota</taxon>
        <taxon>Cyanophyceae</taxon>
        <taxon>Leptolyngbyales</taxon>
        <taxon>Leptolyngbyaceae</taxon>
        <taxon>Romeriopsis</taxon>
        <taxon>Romeriopsis navalis</taxon>
    </lineage>
</organism>
<evidence type="ECO:0000313" key="1">
    <source>
        <dbReference type="EMBL" id="MBE9029225.1"/>
    </source>
</evidence>
<gene>
    <name evidence="1" type="ORF">IQ266_05550</name>
</gene>
<keyword evidence="2" id="KW-1185">Reference proteome</keyword>
<protein>
    <submittedName>
        <fullName evidence="1">Uncharacterized protein</fullName>
    </submittedName>
</protein>
<evidence type="ECO:0000313" key="2">
    <source>
        <dbReference type="Proteomes" id="UP000625316"/>
    </source>
</evidence>
<reference evidence="1" key="1">
    <citation type="submission" date="2020-10" db="EMBL/GenBank/DDBJ databases">
        <authorList>
            <person name="Castelo-Branco R."/>
            <person name="Eusebio N."/>
            <person name="Adriana R."/>
            <person name="Vieira A."/>
            <person name="Brugerolle De Fraissinette N."/>
            <person name="Rezende De Castro R."/>
            <person name="Schneider M.P."/>
            <person name="Vasconcelos V."/>
            <person name="Leao P.N."/>
        </authorList>
    </citation>
    <scope>NUCLEOTIDE SEQUENCE</scope>
    <source>
        <strain evidence="1">LEGE 11480</strain>
    </source>
</reference>
<dbReference type="Proteomes" id="UP000625316">
    <property type="component" value="Unassembled WGS sequence"/>
</dbReference>
<sequence>MKPRSAQQFLDEITIEQIEQIFQQYQRPTEFIQHETQTAEACLAAIFVR</sequence>
<proteinExistence type="predicted"/>
<dbReference type="EMBL" id="JADEXQ010000013">
    <property type="protein sequence ID" value="MBE9029225.1"/>
    <property type="molecule type" value="Genomic_DNA"/>
</dbReference>
<dbReference type="RefSeq" id="WP_264324045.1">
    <property type="nucleotide sequence ID" value="NZ_JADEXQ010000013.1"/>
</dbReference>
<comment type="caution">
    <text evidence="1">The sequence shown here is derived from an EMBL/GenBank/DDBJ whole genome shotgun (WGS) entry which is preliminary data.</text>
</comment>
<name>A0A928Z3E7_9CYAN</name>
<accession>A0A928Z3E7</accession>